<dbReference type="Pfam" id="PF13625">
    <property type="entry name" value="Helicase_C_3"/>
    <property type="match status" value="1"/>
</dbReference>
<feature type="domain" description="Helicase XPB/Ssl2 N-terminal" evidence="1">
    <location>
        <begin position="308"/>
        <end position="427"/>
    </location>
</feature>
<accession>A0A7Y9ESX3</accession>
<name>A0A7Y9ESX3_9MICO</name>
<evidence type="ECO:0000313" key="2">
    <source>
        <dbReference type="EMBL" id="NYD53367.1"/>
    </source>
</evidence>
<protein>
    <recommendedName>
        <fullName evidence="1">Helicase XPB/Ssl2 N-terminal domain-containing protein</fullName>
    </recommendedName>
</protein>
<evidence type="ECO:0000259" key="1">
    <source>
        <dbReference type="Pfam" id="PF13625"/>
    </source>
</evidence>
<reference evidence="2 3" key="1">
    <citation type="submission" date="2020-07" db="EMBL/GenBank/DDBJ databases">
        <title>Sequencing the genomes of 1000 actinobacteria strains.</title>
        <authorList>
            <person name="Klenk H.-P."/>
        </authorList>
    </citation>
    <scope>NUCLEOTIDE SEQUENCE [LARGE SCALE GENOMIC DNA]</scope>
    <source>
        <strain evidence="2 3">DSM 22185</strain>
    </source>
</reference>
<sequence length="572" mass="60801">MSSHARALAEILAARRDDELAALLDRRGVRADADWHDFFDAAEALLDPASVARVLPTLSSAEAEALILAGTRPEGAGGDRAALDALALLAADGVPFPSVSAALAGRRPVRPSRAPADTATLDDASAARAAERAFTSVRAIADVLLLAKDAPYALLASGAVGMSEKRRAIEHGLPDDTDLLDDLFAIAVAARLLRPVERTLRLTTDGEHWLHLPGIERWTVLADAFRDALPAGVRAPEGGWIPVGSWASAHPWDDRWPQTVDDLQRRAALLGLVADGRTTPWSVPLAAGGSADAAALAALLPAEVDRIFLQNDLTAIAPGPLLPSLDLRLRLLARRESASQASSYRFTADGVAAAFAAGETEDSVIAFLDEISLTDVPQPLRYLVGQAAQRHGVVTVRTQNGTTRVESSDPHVLQAIGVDQALRPLGLVADGDALVSRVGRESVFWSLADEHYPATLLDADGSEERAARTALVDPEPADAPGDRYAPLIARLRDAQGPDAESAWLDRELDHAVRHRAVLSVTVAMPDDTSRELVLEVTGLGGGRLRGRDRAADVERTLPVTSIRTVRLLEDEA</sequence>
<comment type="caution">
    <text evidence="2">The sequence shown here is derived from an EMBL/GenBank/DDBJ whole genome shotgun (WGS) entry which is preliminary data.</text>
</comment>
<gene>
    <name evidence="2" type="ORF">BKA02_000422</name>
</gene>
<proteinExistence type="predicted"/>
<dbReference type="EMBL" id="JACCBH010000001">
    <property type="protein sequence ID" value="NYD53367.1"/>
    <property type="molecule type" value="Genomic_DNA"/>
</dbReference>
<keyword evidence="3" id="KW-1185">Reference proteome</keyword>
<organism evidence="2 3">
    <name type="scientific">Microbacterium pseudoresistens</name>
    <dbReference type="NCBI Taxonomy" id="640634"/>
    <lineage>
        <taxon>Bacteria</taxon>
        <taxon>Bacillati</taxon>
        <taxon>Actinomycetota</taxon>
        <taxon>Actinomycetes</taxon>
        <taxon>Micrococcales</taxon>
        <taxon>Microbacteriaceae</taxon>
        <taxon>Microbacterium</taxon>
    </lineage>
</organism>
<dbReference type="Proteomes" id="UP000552045">
    <property type="component" value="Unassembled WGS sequence"/>
</dbReference>
<dbReference type="AlphaFoldDB" id="A0A7Y9ESX3"/>
<dbReference type="InterPro" id="IPR032830">
    <property type="entry name" value="XPB/Ssl2_N"/>
</dbReference>
<dbReference type="RefSeq" id="WP_179430835.1">
    <property type="nucleotide sequence ID" value="NZ_BAABLC010000005.1"/>
</dbReference>
<evidence type="ECO:0000313" key="3">
    <source>
        <dbReference type="Proteomes" id="UP000552045"/>
    </source>
</evidence>